<feature type="compositionally biased region" description="Gly residues" evidence="1">
    <location>
        <begin position="555"/>
        <end position="572"/>
    </location>
</feature>
<feature type="compositionally biased region" description="Polar residues" evidence="1">
    <location>
        <begin position="200"/>
        <end position="212"/>
    </location>
</feature>
<dbReference type="AlphaFoldDB" id="A0A177TED8"/>
<accession>A0A177TED8</accession>
<dbReference type="PANTHER" id="PTHR28307">
    <property type="entry name" value="PROTEIN PAL1"/>
    <property type="match status" value="1"/>
</dbReference>
<feature type="region of interest" description="Disordered" evidence="1">
    <location>
        <begin position="142"/>
        <end position="617"/>
    </location>
</feature>
<evidence type="ECO:0008006" key="4">
    <source>
        <dbReference type="Google" id="ProtNLM"/>
    </source>
</evidence>
<organism evidence="2 3">
    <name type="scientific">Tilletia indica</name>
    <dbReference type="NCBI Taxonomy" id="43049"/>
    <lineage>
        <taxon>Eukaryota</taxon>
        <taxon>Fungi</taxon>
        <taxon>Dikarya</taxon>
        <taxon>Basidiomycota</taxon>
        <taxon>Ustilaginomycotina</taxon>
        <taxon>Exobasidiomycetes</taxon>
        <taxon>Tilletiales</taxon>
        <taxon>Tilletiaceae</taxon>
        <taxon>Tilletia</taxon>
    </lineage>
</organism>
<feature type="compositionally biased region" description="Low complexity" evidence="1">
    <location>
        <begin position="573"/>
        <end position="585"/>
    </location>
</feature>
<dbReference type="PANTHER" id="PTHR28307:SF2">
    <property type="entry name" value="PROTEIN PAL1"/>
    <property type="match status" value="1"/>
</dbReference>
<sequence length="617" mass="62560">MANVEPIPAQPTDQSRAAVLAALSDVVTVTDPDNTEAAPKPLAPGPPATGSGAGAGIAGFGSRMAGALGRMRGNKKGAGKDDKNGKNGGKNAEAKGPSRIDVIDRLDASGLHGMSLFHHDSPYDACSPHANRHGHRAPVNAFAFEEGAPGGAPAQSRSRGQNGAGGSRQNLSPLAQATLQRMNAADADINNAPRKPPYHRSQTMDSYNSATTPFADGPSEKPPMGRAQSSDSEFSTTAPQLPYKDGYNGRSAKHDRSQSTTSAISAAGQRNNNYITAASAYPTEERSDQSNPLAEVWGIVPEPWQDFATPASANRSSNDKHSRFGGGSRSGNGGLSPYGEGNESGTPSAASSILDMEAVLTGKTSKDKANNNNFGSSGGTITRAGGRGGNRATSGGIGADDDDGLAAGDNSGEFVIAAGVSPFPEPNYGGTPNRDESGDNNGYGFGASSSGPKRSKSLIKRMKSARQNPNMPVLKLDTTDIEMGSAGKKGSPSSSPITPSNAADARRMRHLSSPTVLASPGSRGSPLAPQVEEGYVAAPADYMQAGEGADRGRPEQGGGGGGGALLGSGLGRKGSIAASRSRSPGSPGGVSPGHGGESGLGRSGSLFSKFGRKARAA</sequence>
<reference evidence="2" key="2">
    <citation type="journal article" date="2019" name="IMA Fungus">
        <title>Genome sequencing and comparison of five Tilletia species to identify candidate genes for the detection of regulated species infecting wheat.</title>
        <authorList>
            <person name="Nguyen H.D.T."/>
            <person name="Sultana T."/>
            <person name="Kesanakurti P."/>
            <person name="Hambleton S."/>
        </authorList>
    </citation>
    <scope>NUCLEOTIDE SEQUENCE</scope>
    <source>
        <strain evidence="2">DAOMC 236416</strain>
    </source>
</reference>
<name>A0A177TED8_9BASI</name>
<evidence type="ECO:0000256" key="1">
    <source>
        <dbReference type="SAM" id="MobiDB-lite"/>
    </source>
</evidence>
<keyword evidence="3" id="KW-1185">Reference proteome</keyword>
<feature type="compositionally biased region" description="Basic and acidic residues" evidence="1">
    <location>
        <begin position="92"/>
        <end position="101"/>
    </location>
</feature>
<feature type="compositionally biased region" description="Basic residues" evidence="1">
    <location>
        <begin position="453"/>
        <end position="464"/>
    </location>
</feature>
<dbReference type="InterPro" id="IPR013226">
    <property type="entry name" value="Pal1"/>
</dbReference>
<reference evidence="2" key="1">
    <citation type="submission" date="2016-04" db="EMBL/GenBank/DDBJ databases">
        <authorList>
            <person name="Nguyen H.D."/>
            <person name="Samba Siva P."/>
            <person name="Cullis J."/>
            <person name="Levesque C.A."/>
            <person name="Hambleton S."/>
        </authorList>
    </citation>
    <scope>NUCLEOTIDE SEQUENCE</scope>
    <source>
        <strain evidence="2">DAOMC 236416</strain>
    </source>
</reference>
<dbReference type="EMBL" id="LWDF02000367">
    <property type="protein sequence ID" value="KAE8249811.1"/>
    <property type="molecule type" value="Genomic_DNA"/>
</dbReference>
<dbReference type="GO" id="GO:0005737">
    <property type="term" value="C:cytoplasm"/>
    <property type="evidence" value="ECO:0007669"/>
    <property type="project" value="TreeGrafter"/>
</dbReference>
<feature type="compositionally biased region" description="Gly residues" evidence="1">
    <location>
        <begin position="324"/>
        <end position="336"/>
    </location>
</feature>
<feature type="compositionally biased region" description="Polar residues" evidence="1">
    <location>
        <begin position="258"/>
        <end position="276"/>
    </location>
</feature>
<evidence type="ECO:0000313" key="2">
    <source>
        <dbReference type="EMBL" id="KAE8249811.1"/>
    </source>
</evidence>
<protein>
    <recommendedName>
        <fullName evidence="4">Pal1 cell morphology protein</fullName>
    </recommendedName>
</protein>
<evidence type="ECO:0000313" key="3">
    <source>
        <dbReference type="Proteomes" id="UP000077521"/>
    </source>
</evidence>
<gene>
    <name evidence="2" type="ORF">A4X13_0g5069</name>
</gene>
<comment type="caution">
    <text evidence="2">The sequence shown here is derived from an EMBL/GenBank/DDBJ whole genome shotgun (WGS) entry which is preliminary data.</text>
</comment>
<feature type="compositionally biased region" description="Low complexity" evidence="1">
    <location>
        <begin position="484"/>
        <end position="503"/>
    </location>
</feature>
<feature type="compositionally biased region" description="Low complexity" evidence="1">
    <location>
        <begin position="379"/>
        <end position="394"/>
    </location>
</feature>
<feature type="compositionally biased region" description="Gly residues" evidence="1">
    <location>
        <begin position="586"/>
        <end position="602"/>
    </location>
</feature>
<feature type="compositionally biased region" description="Polar residues" evidence="1">
    <location>
        <begin position="227"/>
        <end position="239"/>
    </location>
</feature>
<feature type="region of interest" description="Disordered" evidence="1">
    <location>
        <begin position="30"/>
        <end position="101"/>
    </location>
</feature>
<dbReference type="Proteomes" id="UP000077521">
    <property type="component" value="Unassembled WGS sequence"/>
</dbReference>
<proteinExistence type="predicted"/>
<feature type="compositionally biased region" description="Low complexity" evidence="1">
    <location>
        <begin position="142"/>
        <end position="154"/>
    </location>
</feature>
<feature type="compositionally biased region" description="Polar residues" evidence="1">
    <location>
        <begin position="155"/>
        <end position="181"/>
    </location>
</feature>
<dbReference type="Pfam" id="PF08316">
    <property type="entry name" value="Pal1"/>
    <property type="match status" value="1"/>
</dbReference>